<sequence>MAVDLIRDGDELILKARYVAELPARWRALGGRFDKSQKQWVFPGGS</sequence>
<keyword evidence="2" id="KW-1185">Reference proteome</keyword>
<evidence type="ECO:0000313" key="1">
    <source>
        <dbReference type="EMBL" id="MCT2043073.1"/>
    </source>
</evidence>
<dbReference type="RefSeq" id="WP_260104345.1">
    <property type="nucleotide sequence ID" value="NZ_JALXSQ010000024.1"/>
</dbReference>
<evidence type="ECO:0000313" key="2">
    <source>
        <dbReference type="Proteomes" id="UP001525379"/>
    </source>
</evidence>
<comment type="caution">
    <text evidence="1">The sequence shown here is derived from an EMBL/GenBank/DDBJ whole genome shotgun (WGS) entry which is preliminary data.</text>
</comment>
<name>A0ABT2HXM3_9MICO</name>
<protein>
    <recommendedName>
        <fullName evidence="3">NUDIX hydrolase</fullName>
    </recommendedName>
</protein>
<reference evidence="1 2" key="1">
    <citation type="submission" date="2022-04" db="EMBL/GenBank/DDBJ databases">
        <title>Human microbiome associated bacterial genomes.</title>
        <authorList>
            <person name="Sandstrom S."/>
            <person name="Salamzade R."/>
            <person name="Kalan L.R."/>
        </authorList>
    </citation>
    <scope>NUCLEOTIDE SEQUENCE [LARGE SCALE GENOMIC DNA]</scope>
    <source>
        <strain evidence="2">p3-SID1799</strain>
    </source>
</reference>
<evidence type="ECO:0008006" key="3">
    <source>
        <dbReference type="Google" id="ProtNLM"/>
    </source>
</evidence>
<dbReference type="Proteomes" id="UP001525379">
    <property type="component" value="Unassembled WGS sequence"/>
</dbReference>
<dbReference type="EMBL" id="JALXSQ010000024">
    <property type="protein sequence ID" value="MCT2043073.1"/>
    <property type="molecule type" value="Genomic_DNA"/>
</dbReference>
<accession>A0ABT2HXM3</accession>
<proteinExistence type="predicted"/>
<organism evidence="1 2">
    <name type="scientific">Pseudoclavibacter albus</name>
    <dbReference type="NCBI Taxonomy" id="272241"/>
    <lineage>
        <taxon>Bacteria</taxon>
        <taxon>Bacillati</taxon>
        <taxon>Actinomycetota</taxon>
        <taxon>Actinomycetes</taxon>
        <taxon>Micrococcales</taxon>
        <taxon>Microbacteriaceae</taxon>
        <taxon>Pseudoclavibacter</taxon>
    </lineage>
</organism>
<gene>
    <name evidence="1" type="ORF">M3D15_06975</name>
</gene>